<dbReference type="RefSeq" id="WP_011972881.1">
    <property type="nucleotide sequence ID" value="NC_009635.1"/>
</dbReference>
<dbReference type="STRING" id="419665.Maeo_0157"/>
<dbReference type="GeneID" id="5327302"/>
<evidence type="ECO:0000256" key="1">
    <source>
        <dbReference type="ARBA" id="ARBA00022596"/>
    </source>
</evidence>
<dbReference type="HOGENOM" id="CLU_028523_2_1_2"/>
<proteinExistence type="predicted"/>
<dbReference type="eggNOG" id="arCOG02701">
    <property type="taxonomic scope" value="Archaea"/>
</dbReference>
<dbReference type="NCBIfam" id="TIGR00299">
    <property type="entry name" value="nickel pincer cofactor biosynthesis protein LarC"/>
    <property type="match status" value="1"/>
</dbReference>
<dbReference type="PANTHER" id="PTHR36566:SF1">
    <property type="entry name" value="PYRIDINIUM-3,5-BISTHIOCARBOXYLIC ACID MONONUCLEOTIDE NICKEL INSERTION PROTEIN"/>
    <property type="match status" value="1"/>
</dbReference>
<dbReference type="KEGG" id="mae:Maeo_0157"/>
<keyword evidence="3" id="KW-1185">Reference proteome</keyword>
<evidence type="ECO:0000313" key="2">
    <source>
        <dbReference type="EMBL" id="ABR55749.1"/>
    </source>
</evidence>
<dbReference type="Gene3D" id="3.30.70.1380">
    <property type="entry name" value="Transcriptional regulatory protein pf0864 domain like"/>
    <property type="match status" value="1"/>
</dbReference>
<name>A6UTC7_META3</name>
<dbReference type="Proteomes" id="UP000001106">
    <property type="component" value="Chromosome"/>
</dbReference>
<keyword evidence="1" id="KW-0533">Nickel</keyword>
<evidence type="ECO:0008006" key="4">
    <source>
        <dbReference type="Google" id="ProtNLM"/>
    </source>
</evidence>
<dbReference type="PANTHER" id="PTHR36566">
    <property type="entry name" value="NICKEL INSERTION PROTEIN-RELATED"/>
    <property type="match status" value="1"/>
</dbReference>
<gene>
    <name evidence="2" type="ordered locus">Maeo_0157</name>
</gene>
<dbReference type="EMBL" id="CP000743">
    <property type="protein sequence ID" value="ABR55749.1"/>
    <property type="molecule type" value="Genomic_DNA"/>
</dbReference>
<evidence type="ECO:0000313" key="3">
    <source>
        <dbReference type="Proteomes" id="UP000001106"/>
    </source>
</evidence>
<dbReference type="Pfam" id="PF01969">
    <property type="entry name" value="Ni_insertion"/>
    <property type="match status" value="1"/>
</dbReference>
<reference evidence="2" key="1">
    <citation type="submission" date="2007-06" db="EMBL/GenBank/DDBJ databases">
        <title>Complete sequence of Methanococcus aeolicus Nankai-3.</title>
        <authorList>
            <consortium name="US DOE Joint Genome Institute"/>
            <person name="Copeland A."/>
            <person name="Lucas S."/>
            <person name="Lapidus A."/>
            <person name="Barry K."/>
            <person name="Glavina del Rio T."/>
            <person name="Dalin E."/>
            <person name="Tice H."/>
            <person name="Pitluck S."/>
            <person name="Chain P."/>
            <person name="Malfatti S."/>
            <person name="Shin M."/>
            <person name="Vergez L."/>
            <person name="Schmutz J."/>
            <person name="Larimer F."/>
            <person name="Land M."/>
            <person name="Hauser L."/>
            <person name="Kyrpides N."/>
            <person name="Lykidis A."/>
            <person name="Sieprawska-Lupa M."/>
            <person name="Whitman W.B."/>
            <person name="Richardson P."/>
        </authorList>
    </citation>
    <scope>NUCLEOTIDE SEQUENCE [LARGE SCALE GENOMIC DNA]</scope>
    <source>
        <strain evidence="2">Nankai-3</strain>
    </source>
</reference>
<sequence length="411" mass="45763">MNTKTLIIDPKISGISGDMIISALVDLTEVNNLNKLINSINELDNRIDFKVAINDKLVNGINAKKIDIIINEEKSLSNPEELKNAVNIVSNKLNLSEKAKNIINNIIQDLIDAEAKIHKKDFHLHEVASLDTVFDVVGTVYLLEKNGFLSENSKIYSTPPVLGGGYVKIAHGILTIPAPATLEILCKHNIKYSNHPSSINMEHSTPTGVAILCNIVDKIVDNFPPTIPLKVGYGAGTKELKNIPNILRVVEGKTETETINKNMIIMETNVDDVSGEIIGNLFDILLNNGAKEVFVVNGIGKKNRPTNIISVITNYAKLEKLSKIIMEETGTIGIRIKEINRVKADRIEKNHYININGKKFEFSVKISYLENEIINIKPEYEDAKKIAEELNMPIRNVLKILNNEIFNSEEL</sequence>
<organism evidence="2 3">
    <name type="scientific">Methanococcus aeolicus (strain ATCC BAA-1280 / DSM 17508 / OCM 812 / Nankai-3)</name>
    <dbReference type="NCBI Taxonomy" id="419665"/>
    <lineage>
        <taxon>Archaea</taxon>
        <taxon>Methanobacteriati</taxon>
        <taxon>Methanobacteriota</taxon>
        <taxon>Methanomada group</taxon>
        <taxon>Methanococci</taxon>
        <taxon>Methanococcales</taxon>
        <taxon>Methanococcaceae</taxon>
        <taxon>Methanococcus</taxon>
    </lineage>
</organism>
<accession>A6UTC7</accession>
<dbReference type="Gene3D" id="3.10.20.300">
    <property type="entry name" value="mk0293 like domain"/>
    <property type="match status" value="1"/>
</dbReference>
<protein>
    <recommendedName>
        <fullName evidence="4">Nickel insertion protein</fullName>
    </recommendedName>
</protein>
<dbReference type="InterPro" id="IPR002822">
    <property type="entry name" value="Ni_insertion"/>
</dbReference>
<dbReference type="AlphaFoldDB" id="A6UTC7"/>
<dbReference type="OrthoDB" id="10691at2157"/>